<comment type="caution">
    <text evidence="3">The sequence shown here is derived from an EMBL/GenBank/DDBJ whole genome shotgun (WGS) entry which is preliminary data.</text>
</comment>
<dbReference type="AlphaFoldDB" id="A0A427ATL4"/>
<evidence type="ECO:0000259" key="2">
    <source>
        <dbReference type="PROSITE" id="PS50812"/>
    </source>
</evidence>
<proteinExistence type="predicted"/>
<feature type="compositionally biased region" description="Basic and acidic residues" evidence="1">
    <location>
        <begin position="710"/>
        <end position="720"/>
    </location>
</feature>
<protein>
    <recommendedName>
        <fullName evidence="2">PWWP domain-containing protein</fullName>
    </recommendedName>
</protein>
<dbReference type="PANTHER" id="PTHR42851:SF4">
    <property type="entry name" value="PWWP DOMAIN-CONTAINING PROTEIN"/>
    <property type="match status" value="1"/>
</dbReference>
<gene>
    <name evidence="3" type="ORF">B296_00010840</name>
</gene>
<dbReference type="PANTHER" id="PTHR42851">
    <property type="entry name" value="ALDOLASE-RELATED"/>
    <property type="match status" value="1"/>
</dbReference>
<feature type="region of interest" description="Disordered" evidence="1">
    <location>
        <begin position="654"/>
        <end position="770"/>
    </location>
</feature>
<feature type="region of interest" description="Disordered" evidence="1">
    <location>
        <begin position="785"/>
        <end position="827"/>
    </location>
</feature>
<dbReference type="SMART" id="SM00293">
    <property type="entry name" value="PWWP"/>
    <property type="match status" value="1"/>
</dbReference>
<feature type="region of interest" description="Disordered" evidence="1">
    <location>
        <begin position="410"/>
        <end position="430"/>
    </location>
</feature>
<feature type="domain" description="PWWP" evidence="2">
    <location>
        <begin position="457"/>
        <end position="512"/>
    </location>
</feature>
<reference evidence="3 4" key="1">
    <citation type="journal article" date="2014" name="Agronomy (Basel)">
        <title>A Draft Genome Sequence for Ensete ventricosum, the Drought-Tolerant Tree Against Hunger.</title>
        <authorList>
            <person name="Harrison J."/>
            <person name="Moore K.A."/>
            <person name="Paszkiewicz K."/>
            <person name="Jones T."/>
            <person name="Grant M."/>
            <person name="Ambacheew D."/>
            <person name="Muzemil S."/>
            <person name="Studholme D.J."/>
        </authorList>
    </citation>
    <scope>NUCLEOTIDE SEQUENCE [LARGE SCALE GENOMIC DNA]</scope>
</reference>
<organism evidence="3 4">
    <name type="scientific">Ensete ventricosum</name>
    <name type="common">Abyssinian banana</name>
    <name type="synonym">Musa ensete</name>
    <dbReference type="NCBI Taxonomy" id="4639"/>
    <lineage>
        <taxon>Eukaryota</taxon>
        <taxon>Viridiplantae</taxon>
        <taxon>Streptophyta</taxon>
        <taxon>Embryophyta</taxon>
        <taxon>Tracheophyta</taxon>
        <taxon>Spermatophyta</taxon>
        <taxon>Magnoliopsida</taxon>
        <taxon>Liliopsida</taxon>
        <taxon>Zingiberales</taxon>
        <taxon>Musaceae</taxon>
        <taxon>Ensete</taxon>
    </lineage>
</organism>
<feature type="compositionally biased region" description="Polar residues" evidence="1">
    <location>
        <begin position="65"/>
        <end position="74"/>
    </location>
</feature>
<dbReference type="Proteomes" id="UP000287651">
    <property type="component" value="Unassembled WGS sequence"/>
</dbReference>
<feature type="region of interest" description="Disordered" evidence="1">
    <location>
        <begin position="51"/>
        <end position="89"/>
    </location>
</feature>
<evidence type="ECO:0000313" key="4">
    <source>
        <dbReference type="Proteomes" id="UP000287651"/>
    </source>
</evidence>
<dbReference type="SUPFAM" id="SSF63748">
    <property type="entry name" value="Tudor/PWWP/MBT"/>
    <property type="match status" value="1"/>
</dbReference>
<evidence type="ECO:0000256" key="1">
    <source>
        <dbReference type="SAM" id="MobiDB-lite"/>
    </source>
</evidence>
<dbReference type="InterPro" id="IPR053063">
    <property type="entry name" value="PWWP_domain_containing_PDP"/>
</dbReference>
<dbReference type="Gene3D" id="2.30.30.140">
    <property type="match status" value="1"/>
</dbReference>
<evidence type="ECO:0000313" key="3">
    <source>
        <dbReference type="EMBL" id="RRT79570.1"/>
    </source>
</evidence>
<dbReference type="EMBL" id="AMZH03001362">
    <property type="protein sequence ID" value="RRT79570.1"/>
    <property type="molecule type" value="Genomic_DNA"/>
</dbReference>
<dbReference type="PROSITE" id="PS50812">
    <property type="entry name" value="PWWP"/>
    <property type="match status" value="1"/>
</dbReference>
<dbReference type="InterPro" id="IPR000313">
    <property type="entry name" value="PWWP_dom"/>
</dbReference>
<sequence length="984" mass="107149">MVKSNIASNIASASRLFHDSAMSTQRPSPDLTSGYPLTALWLTNCPPCQRAAQQSRRARPAPSLTPDSWRQATCQGRHDSRSTNSTPWQLATGDVSRQAQWPIDEQYPLTSDSWQQVACQGRRSNRLVCSAPDNSLLQNFSPFDKEADRRKEQSSHITEPTEFERGLPPRAVTIPSDVTHHDPPVLYKKPLVSAGFLLFLSIYMDSNPSEDEAGRGSLDLNCVAIASEQPETLTSAVALGSDGLGVECVSDGGAMDDAAVVGDADVIGQQLNAVDADPGESIEVVGGGLIDAGSVKVVTEAGTPGAETNIVDKKDAEGKGDGAMADVGEMKVDVEAGIRHADAGVADAKLVDNIDIGMEMSSPGDEDVKVSEEEMAARKKWGRPQKSIDKGDAISPVVDLNVSAVTGSCEDQDVPLSDQKSTARRKRRRPRPSIVELIEHAGCLFPFQDEKKAVFAGSDLVWGKVRSHPWWPGQIFYPCDASKMALNIQKKDHHLVAFFGDKTFAWCDESRLKHFGTYFSQLENQSSSNAFVTAVGAALQEVSRRVEMGMTCHCFMDEIYASLEDQKIENAGIQVGTCGSTVDRSCIGTSFEPLRLVDYIQTLAQFPHGWVDNLELVVVKSQLKAFYHSMGYAELPVFVIVEELEDYIEGSPSMERVSGEDIGDPSTPTSSDAVSGNRKSRVRGSSHGEEKHIFVHGRKKKSLSELLQKNSDHHDADKNTRYGGKASSHKNDKGANFDLADSGKGKKKKLDSLVDLGTKSQTSKRGKQLKVGECMDQVAEQMTGSTPMLKSTGNALTKSSTKASGRKDGFGDASKQKKTRRGIKSVPRDYSSAGEMLAELCVAACDPTEEYNSVPVMLSFFTEFRSRVFCSSGKRGTIKSTDIKSASLETVSDHVQESHWSDVVVTEGEEVVSTEQKREVKLQGKLQKKQQPVDELAPHLALNFISDVGQHLQDDSANPNYMRIADGEKRNGQIFDGTNPNNMQ</sequence>
<feature type="compositionally biased region" description="Polar residues" evidence="1">
    <location>
        <begin position="785"/>
        <end position="803"/>
    </location>
</feature>
<name>A0A427ATL4_ENSVE</name>
<dbReference type="Pfam" id="PF00855">
    <property type="entry name" value="PWWP"/>
    <property type="match status" value="1"/>
</dbReference>
<accession>A0A427ATL4</accession>
<dbReference type="CDD" id="cd05162">
    <property type="entry name" value="PWWP"/>
    <property type="match status" value="1"/>
</dbReference>